<keyword evidence="6 13" id="KW-0067">ATP-binding</keyword>
<evidence type="ECO:0000313" key="14">
    <source>
        <dbReference type="Proteomes" id="UP000198919"/>
    </source>
</evidence>
<dbReference type="STRING" id="351675.SAMN05421680_104154"/>
<dbReference type="InterPro" id="IPR017871">
    <property type="entry name" value="ABC_transporter-like_CS"/>
</dbReference>
<keyword evidence="9" id="KW-0406">Ion transport</keyword>
<dbReference type="EMBL" id="FORG01000004">
    <property type="protein sequence ID" value="SFI91425.1"/>
    <property type="molecule type" value="Genomic_DNA"/>
</dbReference>
<dbReference type="OrthoDB" id="9802264at2"/>
<evidence type="ECO:0000256" key="7">
    <source>
        <dbReference type="ARBA" id="ARBA00022967"/>
    </source>
</evidence>
<dbReference type="SUPFAM" id="SSF52540">
    <property type="entry name" value="P-loop containing nucleoside triphosphate hydrolases"/>
    <property type="match status" value="1"/>
</dbReference>
<dbReference type="EMBL" id="NITY01000002">
    <property type="protein sequence ID" value="PHM45387.1"/>
    <property type="molecule type" value="Genomic_DNA"/>
</dbReference>
<keyword evidence="4" id="KW-0997">Cell inner membrane</keyword>
<accession>A0A1I3M3V8</accession>
<keyword evidence="7" id="KW-1278">Translocase</keyword>
<dbReference type="PANTHER" id="PTHR42781">
    <property type="entry name" value="SPERMIDINE/PUTRESCINE IMPORT ATP-BINDING PROTEIN POTA"/>
    <property type="match status" value="1"/>
</dbReference>
<dbReference type="PROSITE" id="PS50893">
    <property type="entry name" value="ABC_TRANSPORTER_2"/>
    <property type="match status" value="1"/>
</dbReference>
<proteinExistence type="predicted"/>
<dbReference type="InterPro" id="IPR015853">
    <property type="entry name" value="ABC_transpr_FbpC"/>
</dbReference>
<evidence type="ECO:0000313" key="13">
    <source>
        <dbReference type="EMBL" id="SFI91425.1"/>
    </source>
</evidence>
<dbReference type="Proteomes" id="UP000224607">
    <property type="component" value="Unassembled WGS sequence"/>
</dbReference>
<dbReference type="Proteomes" id="UP000198919">
    <property type="component" value="Unassembled WGS sequence"/>
</dbReference>
<dbReference type="SMART" id="SM00382">
    <property type="entry name" value="AAA"/>
    <property type="match status" value="1"/>
</dbReference>
<keyword evidence="10" id="KW-0472">Membrane</keyword>
<evidence type="ECO:0000256" key="1">
    <source>
        <dbReference type="ARBA" id="ARBA00022448"/>
    </source>
</evidence>
<dbReference type="CDD" id="cd03259">
    <property type="entry name" value="ABC_Carb_Solutes_like"/>
    <property type="match status" value="1"/>
</dbReference>
<organism evidence="13 14">
    <name type="scientific">Xenorhabdus mauleonii</name>
    <dbReference type="NCBI Taxonomy" id="351675"/>
    <lineage>
        <taxon>Bacteria</taxon>
        <taxon>Pseudomonadati</taxon>
        <taxon>Pseudomonadota</taxon>
        <taxon>Gammaproteobacteria</taxon>
        <taxon>Enterobacterales</taxon>
        <taxon>Morganellaceae</taxon>
        <taxon>Xenorhabdus</taxon>
    </lineage>
</organism>
<evidence type="ECO:0000256" key="3">
    <source>
        <dbReference type="ARBA" id="ARBA00022496"/>
    </source>
</evidence>
<evidence type="ECO:0000256" key="6">
    <source>
        <dbReference type="ARBA" id="ARBA00022840"/>
    </source>
</evidence>
<keyword evidence="2" id="KW-1003">Cell membrane</keyword>
<feature type="domain" description="ABC transporter" evidence="11">
    <location>
        <begin position="6"/>
        <end position="222"/>
    </location>
</feature>
<reference evidence="12 15" key="3">
    <citation type="journal article" date="2017" name="Nat. Microbiol.">
        <title>Natural product diversity associated with the nematode symbionts Photorhabdus and Xenorhabdus.</title>
        <authorList>
            <person name="Tobias N.J."/>
            <person name="Wolff H."/>
            <person name="Djahanschiri B."/>
            <person name="Grundmann F."/>
            <person name="Kronenwerth M."/>
            <person name="Shi Y.M."/>
            <person name="Simonyi S."/>
            <person name="Grun P."/>
            <person name="Shapiro-Ilan D."/>
            <person name="Pidot S.J."/>
            <person name="Stinear T.P."/>
            <person name="Ebersberger I."/>
            <person name="Bode H.B."/>
        </authorList>
    </citation>
    <scope>NUCLEOTIDE SEQUENCE [LARGE SCALE GENOMIC DNA]</scope>
    <source>
        <strain evidence="12 15">DSM 17908</strain>
    </source>
</reference>
<protein>
    <submittedName>
        <fullName evidence="12">Iron ABC transporter, ATP-binding protein</fullName>
    </submittedName>
    <submittedName>
        <fullName evidence="13">Iron(III) transport system ATP-binding protein</fullName>
    </submittedName>
</protein>
<evidence type="ECO:0000259" key="11">
    <source>
        <dbReference type="PROSITE" id="PS50893"/>
    </source>
</evidence>
<dbReference type="InterPro" id="IPR027417">
    <property type="entry name" value="P-loop_NTPase"/>
</dbReference>
<evidence type="ECO:0000313" key="12">
    <source>
        <dbReference type="EMBL" id="PHM45387.1"/>
    </source>
</evidence>
<dbReference type="AlphaFoldDB" id="A0A1I3M3V8"/>
<keyword evidence="5" id="KW-0547">Nucleotide-binding</keyword>
<evidence type="ECO:0000256" key="4">
    <source>
        <dbReference type="ARBA" id="ARBA00022519"/>
    </source>
</evidence>
<evidence type="ECO:0000256" key="9">
    <source>
        <dbReference type="ARBA" id="ARBA00023065"/>
    </source>
</evidence>
<keyword evidence="15" id="KW-1185">Reference proteome</keyword>
<evidence type="ECO:0000256" key="8">
    <source>
        <dbReference type="ARBA" id="ARBA00023004"/>
    </source>
</evidence>
<keyword evidence="1" id="KW-0813">Transport</keyword>
<dbReference type="PROSITE" id="PS00211">
    <property type="entry name" value="ABC_TRANSPORTER_1"/>
    <property type="match status" value="1"/>
</dbReference>
<sequence>MSDLTLIMHDVCVSYGSKHRLHHVLNGFSMHIASGELACLLGASGCGKTTVLRAIAGFEPIYQGTIHIGGRCVAGPNIHLPPEQRNVGMVFQDYALFPHLTAAQNIAFGLRKQPKDIQQSRVHTLLELVGLLPLAHRYPHEMSGGQQQRIALARALAPQPTVLLLDEPLSSLDPANRQRLGQEVRDILHDAKQTALLVTHSEQEAELMASHIGYVKEGAFHLQE</sequence>
<dbReference type="Pfam" id="PF00005">
    <property type="entry name" value="ABC_tran"/>
    <property type="match status" value="1"/>
</dbReference>
<reference evidence="13" key="1">
    <citation type="submission" date="2016-10" db="EMBL/GenBank/DDBJ databases">
        <authorList>
            <person name="de Groot N.N."/>
        </authorList>
    </citation>
    <scope>NUCLEOTIDE SEQUENCE [LARGE SCALE GENOMIC DNA]</scope>
    <source>
        <strain evidence="13">DSM 17908</strain>
    </source>
</reference>
<dbReference type="GO" id="GO:0016887">
    <property type="term" value="F:ATP hydrolysis activity"/>
    <property type="evidence" value="ECO:0007669"/>
    <property type="project" value="InterPro"/>
</dbReference>
<dbReference type="GO" id="GO:0016020">
    <property type="term" value="C:membrane"/>
    <property type="evidence" value="ECO:0007669"/>
    <property type="project" value="InterPro"/>
</dbReference>
<name>A0A1I3M3V8_9GAMM</name>
<evidence type="ECO:0000256" key="2">
    <source>
        <dbReference type="ARBA" id="ARBA00022475"/>
    </source>
</evidence>
<dbReference type="GO" id="GO:0005524">
    <property type="term" value="F:ATP binding"/>
    <property type="evidence" value="ECO:0007669"/>
    <property type="project" value="UniProtKB-KW"/>
</dbReference>
<dbReference type="InterPro" id="IPR003593">
    <property type="entry name" value="AAA+_ATPase"/>
</dbReference>
<evidence type="ECO:0000256" key="10">
    <source>
        <dbReference type="ARBA" id="ARBA00023136"/>
    </source>
</evidence>
<dbReference type="Gene3D" id="3.40.50.300">
    <property type="entry name" value="P-loop containing nucleotide triphosphate hydrolases"/>
    <property type="match status" value="1"/>
</dbReference>
<gene>
    <name evidence="13" type="ORF">SAMN05421680_104154</name>
    <name evidence="12" type="ORF">Xmau_01037</name>
</gene>
<keyword evidence="3" id="KW-0410">Iron transport</keyword>
<evidence type="ECO:0000313" key="15">
    <source>
        <dbReference type="Proteomes" id="UP000224607"/>
    </source>
</evidence>
<dbReference type="PANTHER" id="PTHR42781:SF5">
    <property type="entry name" value="PUTRESCINE TRANSPORT ATP-BINDING PROTEIN POTG"/>
    <property type="match status" value="1"/>
</dbReference>
<dbReference type="InterPro" id="IPR050093">
    <property type="entry name" value="ABC_SmlMolc_Importer"/>
</dbReference>
<dbReference type="RefSeq" id="WP_092508782.1">
    <property type="nucleotide sequence ID" value="NZ_CAWNQB010000012.1"/>
</dbReference>
<keyword evidence="8" id="KW-0408">Iron</keyword>
<reference evidence="14" key="2">
    <citation type="submission" date="2016-10" db="EMBL/GenBank/DDBJ databases">
        <authorList>
            <person name="Varghese N."/>
            <person name="Submissions S."/>
        </authorList>
    </citation>
    <scope>NUCLEOTIDE SEQUENCE [LARGE SCALE GENOMIC DNA]</scope>
    <source>
        <strain evidence="14">DSM 17908</strain>
    </source>
</reference>
<evidence type="ECO:0000256" key="5">
    <source>
        <dbReference type="ARBA" id="ARBA00022741"/>
    </source>
</evidence>
<dbReference type="InterPro" id="IPR003439">
    <property type="entry name" value="ABC_transporter-like_ATP-bd"/>
</dbReference>
<dbReference type="GO" id="GO:0015408">
    <property type="term" value="F:ABC-type ferric iron transporter activity"/>
    <property type="evidence" value="ECO:0007669"/>
    <property type="project" value="InterPro"/>
</dbReference>